<feature type="compositionally biased region" description="Low complexity" evidence="1">
    <location>
        <begin position="85"/>
        <end position="94"/>
    </location>
</feature>
<evidence type="ECO:0000313" key="3">
    <source>
        <dbReference type="Proteomes" id="UP001066276"/>
    </source>
</evidence>
<feature type="region of interest" description="Disordered" evidence="1">
    <location>
        <begin position="1"/>
        <end position="114"/>
    </location>
</feature>
<dbReference type="Proteomes" id="UP001066276">
    <property type="component" value="Chromosome 3_2"/>
</dbReference>
<evidence type="ECO:0000256" key="1">
    <source>
        <dbReference type="SAM" id="MobiDB-lite"/>
    </source>
</evidence>
<evidence type="ECO:0000313" key="2">
    <source>
        <dbReference type="EMBL" id="KAJ1179839.1"/>
    </source>
</evidence>
<dbReference type="AlphaFoldDB" id="A0AAV7TT15"/>
<feature type="compositionally biased region" description="Basic residues" evidence="1">
    <location>
        <begin position="98"/>
        <end position="114"/>
    </location>
</feature>
<protein>
    <submittedName>
        <fullName evidence="2">Uncharacterized protein</fullName>
    </submittedName>
</protein>
<reference evidence="2" key="1">
    <citation type="journal article" date="2022" name="bioRxiv">
        <title>Sequencing and chromosome-scale assembly of the giantPleurodeles waltlgenome.</title>
        <authorList>
            <person name="Brown T."/>
            <person name="Elewa A."/>
            <person name="Iarovenko S."/>
            <person name="Subramanian E."/>
            <person name="Araus A.J."/>
            <person name="Petzold A."/>
            <person name="Susuki M."/>
            <person name="Suzuki K.-i.T."/>
            <person name="Hayashi T."/>
            <person name="Toyoda A."/>
            <person name="Oliveira C."/>
            <person name="Osipova E."/>
            <person name="Leigh N.D."/>
            <person name="Simon A."/>
            <person name="Yun M.H."/>
        </authorList>
    </citation>
    <scope>NUCLEOTIDE SEQUENCE</scope>
    <source>
        <strain evidence="2">20211129_DDA</strain>
        <tissue evidence="2">Liver</tissue>
    </source>
</reference>
<organism evidence="2 3">
    <name type="scientific">Pleurodeles waltl</name>
    <name type="common">Iberian ribbed newt</name>
    <dbReference type="NCBI Taxonomy" id="8319"/>
    <lineage>
        <taxon>Eukaryota</taxon>
        <taxon>Metazoa</taxon>
        <taxon>Chordata</taxon>
        <taxon>Craniata</taxon>
        <taxon>Vertebrata</taxon>
        <taxon>Euteleostomi</taxon>
        <taxon>Amphibia</taxon>
        <taxon>Batrachia</taxon>
        <taxon>Caudata</taxon>
        <taxon>Salamandroidea</taxon>
        <taxon>Salamandridae</taxon>
        <taxon>Pleurodelinae</taxon>
        <taxon>Pleurodeles</taxon>
    </lineage>
</organism>
<keyword evidence="3" id="KW-1185">Reference proteome</keyword>
<name>A0AAV7TT15_PLEWA</name>
<accession>A0AAV7TT15</accession>
<sequence length="114" mass="12019">MNESNKKFTAGAGAPRRLLQGGGQRSSSYGCGCCYQGSRRFPGTGGGSRQPRPPSGRTHNGLYCSGCRLSPPELPLLTKRGRRGQPGAPAHAGAPGLGRRRSRGGRRGWGWKKG</sequence>
<gene>
    <name evidence="2" type="ORF">NDU88_005072</name>
</gene>
<proteinExistence type="predicted"/>
<comment type="caution">
    <text evidence="2">The sequence shown here is derived from an EMBL/GenBank/DDBJ whole genome shotgun (WGS) entry which is preliminary data.</text>
</comment>
<dbReference type="EMBL" id="JANPWB010000006">
    <property type="protein sequence ID" value="KAJ1179839.1"/>
    <property type="molecule type" value="Genomic_DNA"/>
</dbReference>